<keyword evidence="3" id="KW-1185">Reference proteome</keyword>
<evidence type="ECO:0000313" key="2">
    <source>
        <dbReference type="EMBL" id="POY38163.1"/>
    </source>
</evidence>
<reference evidence="2 3" key="1">
    <citation type="submission" date="2018-01" db="EMBL/GenBank/DDBJ databases">
        <authorList>
            <person name="Gaut B.S."/>
            <person name="Morton B.R."/>
            <person name="Clegg M.T."/>
            <person name="Duvall M.R."/>
        </authorList>
    </citation>
    <scope>NUCLEOTIDE SEQUENCE [LARGE SCALE GENOMIC DNA]</scope>
    <source>
        <strain evidence="2 3">HR-AY</strain>
    </source>
</reference>
<feature type="chain" id="PRO_5015393038" description="Lipoprotein" evidence="1">
    <location>
        <begin position="23"/>
        <end position="253"/>
    </location>
</feature>
<name>A0A2S5A7U3_9FLAO</name>
<dbReference type="PROSITE" id="PS51257">
    <property type="entry name" value="PROKAR_LIPOPROTEIN"/>
    <property type="match status" value="1"/>
</dbReference>
<organism evidence="2 3">
    <name type="scientific">Flavobacterium alvei</name>
    <dbReference type="NCBI Taxonomy" id="2080416"/>
    <lineage>
        <taxon>Bacteria</taxon>
        <taxon>Pseudomonadati</taxon>
        <taxon>Bacteroidota</taxon>
        <taxon>Flavobacteriia</taxon>
        <taxon>Flavobacteriales</taxon>
        <taxon>Flavobacteriaceae</taxon>
        <taxon>Flavobacterium</taxon>
    </lineage>
</organism>
<evidence type="ECO:0000313" key="3">
    <source>
        <dbReference type="Proteomes" id="UP000237310"/>
    </source>
</evidence>
<proteinExistence type="predicted"/>
<dbReference type="AlphaFoldDB" id="A0A2S5A7U3"/>
<dbReference type="EMBL" id="PQVG01000007">
    <property type="protein sequence ID" value="POY38163.1"/>
    <property type="molecule type" value="Genomic_DNA"/>
</dbReference>
<gene>
    <name evidence="2" type="ORF">C3L50_12925</name>
</gene>
<dbReference type="RefSeq" id="WP_103806596.1">
    <property type="nucleotide sequence ID" value="NZ_PQVG01000007.1"/>
</dbReference>
<keyword evidence="1" id="KW-0732">Signal</keyword>
<evidence type="ECO:0008006" key="4">
    <source>
        <dbReference type="Google" id="ProtNLM"/>
    </source>
</evidence>
<sequence>MQLFKKALLLFVILLMTSCTFTENIEIKPDGTGQFSLEMDGSGFMAMAGDQALKGMNAKENTKSIDSTFSFKQIFEDKKDSIAKLSLEQQLAIKKLENFVINIKMDPEAKQFLLAMKTPFKSINELDDLTETLGALKDLKGSADKKDNPAAMMSGMGINNAKLSFSYNAKSFTRKAIVAKSDIKKTENDSLGMAKMMFASSKYILKYHFPKPVKKVSNPDALFSDDRKTITVTYPFTDYTDNPDKMNLNVEFE</sequence>
<comment type="caution">
    <text evidence="2">The sequence shown here is derived from an EMBL/GenBank/DDBJ whole genome shotgun (WGS) entry which is preliminary data.</text>
</comment>
<evidence type="ECO:0000256" key="1">
    <source>
        <dbReference type="SAM" id="SignalP"/>
    </source>
</evidence>
<dbReference type="OrthoDB" id="978531at2"/>
<dbReference type="Proteomes" id="UP000237310">
    <property type="component" value="Unassembled WGS sequence"/>
</dbReference>
<accession>A0A2S5A7U3</accession>
<protein>
    <recommendedName>
        <fullName evidence="4">Lipoprotein</fullName>
    </recommendedName>
</protein>
<feature type="signal peptide" evidence="1">
    <location>
        <begin position="1"/>
        <end position="22"/>
    </location>
</feature>